<dbReference type="RefSeq" id="WP_379891989.1">
    <property type="nucleotide sequence ID" value="NZ_CBCSCT010000003.1"/>
</dbReference>
<evidence type="ECO:0000313" key="3">
    <source>
        <dbReference type="Proteomes" id="UP001596250"/>
    </source>
</evidence>
<dbReference type="InterPro" id="IPR006059">
    <property type="entry name" value="SBP"/>
</dbReference>
<evidence type="ECO:0000256" key="1">
    <source>
        <dbReference type="SAM" id="SignalP"/>
    </source>
</evidence>
<dbReference type="Proteomes" id="UP001596250">
    <property type="component" value="Unassembled WGS sequence"/>
</dbReference>
<protein>
    <submittedName>
        <fullName evidence="2">ABC transporter substrate-binding protein</fullName>
    </submittedName>
</protein>
<dbReference type="SUPFAM" id="SSF53850">
    <property type="entry name" value="Periplasmic binding protein-like II"/>
    <property type="match status" value="1"/>
</dbReference>
<feature type="chain" id="PRO_5047265116" evidence="1">
    <location>
        <begin position="22"/>
        <end position="453"/>
    </location>
</feature>
<dbReference type="InterPro" id="IPR050490">
    <property type="entry name" value="Bact_solute-bd_prot1"/>
</dbReference>
<dbReference type="EMBL" id="JBHSQV010000010">
    <property type="protein sequence ID" value="MFC5985297.1"/>
    <property type="molecule type" value="Genomic_DNA"/>
</dbReference>
<comment type="caution">
    <text evidence="2">The sequence shown here is derived from an EMBL/GenBank/DDBJ whole genome shotgun (WGS) entry which is preliminary data.</text>
</comment>
<organism evidence="2 3">
    <name type="scientific">Marinicrinis lubricantis</name>
    <dbReference type="NCBI Taxonomy" id="2086470"/>
    <lineage>
        <taxon>Bacteria</taxon>
        <taxon>Bacillati</taxon>
        <taxon>Bacillota</taxon>
        <taxon>Bacilli</taxon>
        <taxon>Bacillales</taxon>
        <taxon>Paenibacillaceae</taxon>
    </lineage>
</organism>
<dbReference type="Pfam" id="PF13416">
    <property type="entry name" value="SBP_bac_8"/>
    <property type="match status" value="1"/>
</dbReference>
<dbReference type="PROSITE" id="PS51257">
    <property type="entry name" value="PROKAR_LIPOPROTEIN"/>
    <property type="match status" value="1"/>
</dbReference>
<accession>A0ABW1IJR7</accession>
<keyword evidence="1" id="KW-0732">Signal</keyword>
<dbReference type="PANTHER" id="PTHR43649">
    <property type="entry name" value="ARABINOSE-BINDING PROTEIN-RELATED"/>
    <property type="match status" value="1"/>
</dbReference>
<name>A0ABW1IJR7_9BACL</name>
<evidence type="ECO:0000313" key="2">
    <source>
        <dbReference type="EMBL" id="MFC5985297.1"/>
    </source>
</evidence>
<sequence length="453" mass="50106">MGKMKKLASVMLAAIMITVIAAACGNNSEGDSASGGKEIYFLNFKPEIAQVYEQIAEDYEAETGVKVKVVTAASGTYETTLKSEIAKSNAPTIFQINGPVGYESWKEYTLDLKDTELYKTLTDQSLAVTDGDGVYGIPYVVEGYGIIYNDAIMQKYFALADKAVQVSSVDEINNFDTLKAVVEDMQAKKEELGIEGVFASTSLAAGEQWRWQTHLANFPLYYEFNENTEYENSVMAGLNSTEISFNYNENFKNIFDLYINNSVTEGGLLGAKTVADSMADFALGKAAMVQNGNWAWSQINEVDGNVVKAEDIKFLPVYTGVEGEEQQGLAVGTENYFAVNSKVSEEKQQASIAFLEWLFSSETGKKYVTNELGFIAPFSTFTDAEKPADPLAREVLAWMEKDVTSVPWTFAAFPSEEFKNVFGDALLQYAQGNMEWEEVVTTVIDTWKSEKSR</sequence>
<gene>
    <name evidence="2" type="ORF">ACFPXP_02260</name>
</gene>
<keyword evidence="3" id="KW-1185">Reference proteome</keyword>
<feature type="signal peptide" evidence="1">
    <location>
        <begin position="1"/>
        <end position="21"/>
    </location>
</feature>
<reference evidence="3" key="1">
    <citation type="journal article" date="2019" name="Int. J. Syst. Evol. Microbiol.">
        <title>The Global Catalogue of Microorganisms (GCM) 10K type strain sequencing project: providing services to taxonomists for standard genome sequencing and annotation.</title>
        <authorList>
            <consortium name="The Broad Institute Genomics Platform"/>
            <consortium name="The Broad Institute Genome Sequencing Center for Infectious Disease"/>
            <person name="Wu L."/>
            <person name="Ma J."/>
        </authorList>
    </citation>
    <scope>NUCLEOTIDE SEQUENCE [LARGE SCALE GENOMIC DNA]</scope>
    <source>
        <strain evidence="3">CCM 8749</strain>
    </source>
</reference>
<dbReference type="PANTHER" id="PTHR43649:SF12">
    <property type="entry name" value="DIACETYLCHITOBIOSE BINDING PROTEIN DASA"/>
    <property type="match status" value="1"/>
</dbReference>
<dbReference type="Gene3D" id="3.40.190.10">
    <property type="entry name" value="Periplasmic binding protein-like II"/>
    <property type="match status" value="2"/>
</dbReference>
<proteinExistence type="predicted"/>